<evidence type="ECO:0000313" key="2">
    <source>
        <dbReference type="Proteomes" id="UP000028006"/>
    </source>
</evidence>
<name>A0A081NBH3_9GAMM</name>
<organism evidence="1 2">
    <name type="scientific">Endozoicomonas montiporae</name>
    <dbReference type="NCBI Taxonomy" id="1027273"/>
    <lineage>
        <taxon>Bacteria</taxon>
        <taxon>Pseudomonadati</taxon>
        <taxon>Pseudomonadota</taxon>
        <taxon>Gammaproteobacteria</taxon>
        <taxon>Oceanospirillales</taxon>
        <taxon>Endozoicomonadaceae</taxon>
        <taxon>Endozoicomonas</taxon>
    </lineage>
</organism>
<protein>
    <recommendedName>
        <fullName evidence="3">Peptidase S1 domain-containing protein</fullName>
    </recommendedName>
</protein>
<comment type="caution">
    <text evidence="1">The sequence shown here is derived from an EMBL/GenBank/DDBJ whole genome shotgun (WGS) entry which is preliminary data.</text>
</comment>
<reference evidence="1 2" key="1">
    <citation type="submission" date="2014-06" db="EMBL/GenBank/DDBJ databases">
        <title>Whole Genome Sequences of Three Symbiotic Endozoicomonas Bacteria.</title>
        <authorList>
            <person name="Neave M.J."/>
            <person name="Apprill A."/>
            <person name="Voolstra C.R."/>
        </authorList>
    </citation>
    <scope>NUCLEOTIDE SEQUENCE [LARGE SCALE GENOMIC DNA]</scope>
    <source>
        <strain evidence="1 2">LMG 24815</strain>
    </source>
</reference>
<dbReference type="AlphaFoldDB" id="A0A081NBH3"/>
<evidence type="ECO:0008006" key="3">
    <source>
        <dbReference type="Google" id="ProtNLM"/>
    </source>
</evidence>
<dbReference type="EMBL" id="JOKG01000001">
    <property type="protein sequence ID" value="KEQ15796.1"/>
    <property type="molecule type" value="Genomic_DNA"/>
</dbReference>
<dbReference type="SUPFAM" id="SSF50494">
    <property type="entry name" value="Trypsin-like serine proteases"/>
    <property type="match status" value="1"/>
</dbReference>
<proteinExistence type="predicted"/>
<sequence length="71" mass="8188">MLVDRLWVMTAAHCLDSNKGKALKKFVKLTFVNPLTDEVIVRTSRFYLVPVRKPLKNGSRSWPTEVDNGWI</sequence>
<evidence type="ECO:0000313" key="1">
    <source>
        <dbReference type="EMBL" id="KEQ15796.1"/>
    </source>
</evidence>
<gene>
    <name evidence="1" type="ORF">GZ77_04480</name>
</gene>
<dbReference type="InterPro" id="IPR009003">
    <property type="entry name" value="Peptidase_S1_PA"/>
</dbReference>
<keyword evidence="2" id="KW-1185">Reference proteome</keyword>
<accession>A0A081NBH3</accession>
<dbReference type="Proteomes" id="UP000028006">
    <property type="component" value="Unassembled WGS sequence"/>
</dbReference>